<sequence length="96" mass="11280">MNINFDSKCMHDSVGGHNINNLRICNIRPQCNIPCKGDRIEQVNTFKHLGCTDISDGKYDTEIEKRIEQYKTTFNNRKCKDPCQVSWTKRQKQMQK</sequence>
<accession>A0AAV3XUJ7</accession>
<dbReference type="AlphaFoldDB" id="A0AAV3XUJ7"/>
<dbReference type="Proteomes" id="UP000735302">
    <property type="component" value="Unassembled WGS sequence"/>
</dbReference>
<dbReference type="EMBL" id="BLXT01000031">
    <property type="protein sequence ID" value="GFN73826.1"/>
    <property type="molecule type" value="Genomic_DNA"/>
</dbReference>
<name>A0AAV3XUJ7_9GAST</name>
<organism evidence="1 2">
    <name type="scientific">Plakobranchus ocellatus</name>
    <dbReference type="NCBI Taxonomy" id="259542"/>
    <lineage>
        <taxon>Eukaryota</taxon>
        <taxon>Metazoa</taxon>
        <taxon>Spiralia</taxon>
        <taxon>Lophotrochozoa</taxon>
        <taxon>Mollusca</taxon>
        <taxon>Gastropoda</taxon>
        <taxon>Heterobranchia</taxon>
        <taxon>Euthyneura</taxon>
        <taxon>Panpulmonata</taxon>
        <taxon>Sacoglossa</taxon>
        <taxon>Placobranchoidea</taxon>
        <taxon>Plakobranchidae</taxon>
        <taxon>Plakobranchus</taxon>
    </lineage>
</organism>
<evidence type="ECO:0000313" key="1">
    <source>
        <dbReference type="EMBL" id="GFN73826.1"/>
    </source>
</evidence>
<evidence type="ECO:0000313" key="2">
    <source>
        <dbReference type="Proteomes" id="UP000735302"/>
    </source>
</evidence>
<proteinExistence type="predicted"/>
<comment type="caution">
    <text evidence="1">The sequence shown here is derived from an EMBL/GenBank/DDBJ whole genome shotgun (WGS) entry which is preliminary data.</text>
</comment>
<gene>
    <name evidence="1" type="ORF">PoB_000033200</name>
</gene>
<protein>
    <submittedName>
        <fullName evidence="1">Uncharacterized protein</fullName>
    </submittedName>
</protein>
<reference evidence="1 2" key="1">
    <citation type="journal article" date="2021" name="Elife">
        <title>Chloroplast acquisition without the gene transfer in kleptoplastic sea slugs, Plakobranchus ocellatus.</title>
        <authorList>
            <person name="Maeda T."/>
            <person name="Takahashi S."/>
            <person name="Yoshida T."/>
            <person name="Shimamura S."/>
            <person name="Takaki Y."/>
            <person name="Nagai Y."/>
            <person name="Toyoda A."/>
            <person name="Suzuki Y."/>
            <person name="Arimoto A."/>
            <person name="Ishii H."/>
            <person name="Satoh N."/>
            <person name="Nishiyama T."/>
            <person name="Hasebe M."/>
            <person name="Maruyama T."/>
            <person name="Minagawa J."/>
            <person name="Obokata J."/>
            <person name="Shigenobu S."/>
        </authorList>
    </citation>
    <scope>NUCLEOTIDE SEQUENCE [LARGE SCALE GENOMIC DNA]</scope>
</reference>
<keyword evidence="2" id="KW-1185">Reference proteome</keyword>